<reference evidence="2" key="1">
    <citation type="journal article" date="2019" name="Int. J. Syst. Evol. Microbiol.">
        <title>The Global Catalogue of Microorganisms (GCM) 10K type strain sequencing project: providing services to taxonomists for standard genome sequencing and annotation.</title>
        <authorList>
            <consortium name="The Broad Institute Genomics Platform"/>
            <consortium name="The Broad Institute Genome Sequencing Center for Infectious Disease"/>
            <person name="Wu L."/>
            <person name="Ma J."/>
        </authorList>
    </citation>
    <scope>NUCLEOTIDE SEQUENCE [LARGE SCALE GENOMIC DNA]</scope>
    <source>
        <strain evidence="2">JCM 17217</strain>
    </source>
</reference>
<evidence type="ECO:0000313" key="2">
    <source>
        <dbReference type="Proteomes" id="UP001501556"/>
    </source>
</evidence>
<dbReference type="Proteomes" id="UP001501556">
    <property type="component" value="Unassembled WGS sequence"/>
</dbReference>
<sequence>MLFSRLLFSKWPRLLLGLLLAGVGAGRAAQAQVYYLDLSKQTLSLPDRTVYIEQVLDGRAKRTGIGSVHRGVNNALQQADLRPNVPQALTAWVQAQLPQRPTDHPVVLVVRQLALAEAINAFSEKASLDLAVDVYAHLADGYHYVLSAAELVEGKGLETTARHPVNLATALQRCLAQCQAVNWAQLPPQPARTLAELQQLGHPAAPVLTYAILTDSVRPKGYYPTFLAFRNNQPVTEPALSIETTPRTAKGWEATREVVPSLAATATAPKELLRKVWGFSDGQQLYIWYSRHYLPLTRDGSVFRFVGFAGADPGAVGTAGYLAGPIGGAIAAAATAGKPADFTLDMVTGAVSPFSETSGPAPADTALIYVYRRAGSTPTPVRVLLNGKVVAELGEWQFATIPWTDKLHEVSLCLENSSGRCASFIPAFGRTAYVEIARNPTDAAKPPLEQVADKKGVFDLRVIHARTRSAD</sequence>
<accession>A0ABP7PCU7</accession>
<name>A0ABP7PCU7_9BACT</name>
<comment type="caution">
    <text evidence="1">The sequence shown here is derived from an EMBL/GenBank/DDBJ whole genome shotgun (WGS) entry which is preliminary data.</text>
</comment>
<proteinExistence type="predicted"/>
<organism evidence="1 2">
    <name type="scientific">Hymenobacter antarcticus</name>
    <dbReference type="NCBI Taxonomy" id="486270"/>
    <lineage>
        <taxon>Bacteria</taxon>
        <taxon>Pseudomonadati</taxon>
        <taxon>Bacteroidota</taxon>
        <taxon>Cytophagia</taxon>
        <taxon>Cytophagales</taxon>
        <taxon>Hymenobacteraceae</taxon>
        <taxon>Hymenobacter</taxon>
    </lineage>
</organism>
<protein>
    <submittedName>
        <fullName evidence="1">Uncharacterized protein</fullName>
    </submittedName>
</protein>
<keyword evidence="2" id="KW-1185">Reference proteome</keyword>
<dbReference type="EMBL" id="BAABDI010000003">
    <property type="protein sequence ID" value="GAA3963572.1"/>
    <property type="molecule type" value="Genomic_DNA"/>
</dbReference>
<gene>
    <name evidence="1" type="ORF">GCM10022407_07810</name>
</gene>
<dbReference type="RefSeq" id="WP_345121211.1">
    <property type="nucleotide sequence ID" value="NZ_BAABDI010000003.1"/>
</dbReference>
<evidence type="ECO:0000313" key="1">
    <source>
        <dbReference type="EMBL" id="GAA3963572.1"/>
    </source>
</evidence>